<evidence type="ECO:0000313" key="2">
    <source>
        <dbReference type="Proteomes" id="UP000004374"/>
    </source>
</evidence>
<reference evidence="1 2" key="1">
    <citation type="journal article" date="2012" name="J. Bacteriol.">
        <title>Genome Sequence of the Protease-Producing Bacterium Rheinheimera nanhaiensis E407-8T, Isolated from Deep-Sea Sediment of the South China Sea.</title>
        <authorList>
            <person name="Zhang X.-Y."/>
            <person name="Zhang Y.-J."/>
            <person name="Qin Q.-L."/>
            <person name="Xie B.-B."/>
            <person name="Chen X.-L."/>
            <person name="Zhou B.-C."/>
            <person name="Zhang Y.-Z."/>
        </authorList>
    </citation>
    <scope>NUCLEOTIDE SEQUENCE [LARGE SCALE GENOMIC DNA]</scope>
    <source>
        <strain evidence="1 2">E407-8</strain>
    </source>
</reference>
<accession>I1DXX4</accession>
<comment type="caution">
    <text evidence="1">The sequence shown here is derived from an EMBL/GenBank/DDBJ whole genome shotgun (WGS) entry which is preliminary data.</text>
</comment>
<dbReference type="EMBL" id="BAFK01000009">
    <property type="protein sequence ID" value="GAB58902.1"/>
    <property type="molecule type" value="Genomic_DNA"/>
</dbReference>
<keyword evidence="2" id="KW-1185">Reference proteome</keyword>
<dbReference type="AlphaFoldDB" id="I1DXX4"/>
<gene>
    <name evidence="1" type="ORF">RNAN_1890</name>
</gene>
<sequence>MQYHWLLSLQQNCSKYSSQFTVLWLNFDERAHTNRLLCRYAKR</sequence>
<dbReference type="Proteomes" id="UP000004374">
    <property type="component" value="Unassembled WGS sequence"/>
</dbReference>
<name>I1DXX4_9GAMM</name>
<proteinExistence type="predicted"/>
<evidence type="ECO:0000313" key="1">
    <source>
        <dbReference type="EMBL" id="GAB58902.1"/>
    </source>
</evidence>
<protein>
    <submittedName>
        <fullName evidence="1">Uncharacterized protein</fullName>
    </submittedName>
</protein>
<organism evidence="1 2">
    <name type="scientific">Rheinheimera nanhaiensis E407-8</name>
    <dbReference type="NCBI Taxonomy" id="562729"/>
    <lineage>
        <taxon>Bacteria</taxon>
        <taxon>Pseudomonadati</taxon>
        <taxon>Pseudomonadota</taxon>
        <taxon>Gammaproteobacteria</taxon>
        <taxon>Chromatiales</taxon>
        <taxon>Chromatiaceae</taxon>
        <taxon>Rheinheimera</taxon>
    </lineage>
</organism>